<keyword evidence="2" id="KW-1185">Reference proteome</keyword>
<accession>A0ACC0J818</accession>
<name>A0ACC0J818_CHOFU</name>
<evidence type="ECO:0000313" key="1">
    <source>
        <dbReference type="EMBL" id="KAI8420252.1"/>
    </source>
</evidence>
<organism evidence="1 2">
    <name type="scientific">Choristoneura fumiferana</name>
    <name type="common">Spruce budworm moth</name>
    <name type="synonym">Archips fumiferana</name>
    <dbReference type="NCBI Taxonomy" id="7141"/>
    <lineage>
        <taxon>Eukaryota</taxon>
        <taxon>Metazoa</taxon>
        <taxon>Ecdysozoa</taxon>
        <taxon>Arthropoda</taxon>
        <taxon>Hexapoda</taxon>
        <taxon>Insecta</taxon>
        <taxon>Pterygota</taxon>
        <taxon>Neoptera</taxon>
        <taxon>Endopterygota</taxon>
        <taxon>Lepidoptera</taxon>
        <taxon>Glossata</taxon>
        <taxon>Ditrysia</taxon>
        <taxon>Tortricoidea</taxon>
        <taxon>Tortricidae</taxon>
        <taxon>Tortricinae</taxon>
        <taxon>Choristoneura</taxon>
    </lineage>
</organism>
<gene>
    <name evidence="1" type="ORF">MSG28_008793</name>
</gene>
<reference evidence="1 2" key="1">
    <citation type="journal article" date="2022" name="Genome Biol. Evol.">
        <title>The Spruce Budworm Genome: Reconstructing the Evolutionary History of Antifreeze Proteins.</title>
        <authorList>
            <person name="Beliveau C."/>
            <person name="Gagne P."/>
            <person name="Picq S."/>
            <person name="Vernygora O."/>
            <person name="Keeling C.I."/>
            <person name="Pinkney K."/>
            <person name="Doucet D."/>
            <person name="Wen F."/>
            <person name="Johnston J.S."/>
            <person name="Maaroufi H."/>
            <person name="Boyle B."/>
            <person name="Laroche J."/>
            <person name="Dewar K."/>
            <person name="Juretic N."/>
            <person name="Blackburn G."/>
            <person name="Nisole A."/>
            <person name="Brunet B."/>
            <person name="Brandao M."/>
            <person name="Lumley L."/>
            <person name="Duan J."/>
            <person name="Quan G."/>
            <person name="Lucarotti C.J."/>
            <person name="Roe A.D."/>
            <person name="Sperling F.A.H."/>
            <person name="Levesque R.C."/>
            <person name="Cusson M."/>
        </authorList>
    </citation>
    <scope>NUCLEOTIDE SEQUENCE [LARGE SCALE GENOMIC DNA]</scope>
    <source>
        <strain evidence="1">Glfc:IPQL:Cfum</strain>
    </source>
</reference>
<sequence length="95" mass="9431">MPECLTFLFKCYFQIACLVLALTVAVYAHHGCGNHGGHEGGDHHGQGSFGGDAGFGGGSHGGFGGQGGHGDGQGGFGGQSGHQGQGGSGDESNRW</sequence>
<protein>
    <submittedName>
        <fullName evidence="1">Uncharacterized protein</fullName>
    </submittedName>
</protein>
<dbReference type="Proteomes" id="UP001064048">
    <property type="component" value="Chromosome 14"/>
</dbReference>
<dbReference type="EMBL" id="CM046114">
    <property type="protein sequence ID" value="KAI8420252.1"/>
    <property type="molecule type" value="Genomic_DNA"/>
</dbReference>
<comment type="caution">
    <text evidence="1">The sequence shown here is derived from an EMBL/GenBank/DDBJ whole genome shotgun (WGS) entry which is preliminary data.</text>
</comment>
<proteinExistence type="predicted"/>
<evidence type="ECO:0000313" key="2">
    <source>
        <dbReference type="Proteomes" id="UP001064048"/>
    </source>
</evidence>